<dbReference type="InterPro" id="IPR007197">
    <property type="entry name" value="rSAM"/>
</dbReference>
<comment type="cofactor">
    <cofactor evidence="1">
        <name>[4Fe-4S] cluster</name>
        <dbReference type="ChEBI" id="CHEBI:49883"/>
    </cofactor>
</comment>
<dbReference type="InterPro" id="IPR023404">
    <property type="entry name" value="rSAM_horseshoe"/>
</dbReference>
<evidence type="ECO:0000256" key="4">
    <source>
        <dbReference type="ARBA" id="ARBA00023004"/>
    </source>
</evidence>
<dbReference type="Pfam" id="PF04055">
    <property type="entry name" value="Radical_SAM"/>
    <property type="match status" value="1"/>
</dbReference>
<dbReference type="SUPFAM" id="SSF52242">
    <property type="entry name" value="Cobalamin (vitamin B12)-binding domain"/>
    <property type="match status" value="1"/>
</dbReference>
<dbReference type="GO" id="GO:0003824">
    <property type="term" value="F:catalytic activity"/>
    <property type="evidence" value="ECO:0007669"/>
    <property type="project" value="InterPro"/>
</dbReference>
<dbReference type="AlphaFoldDB" id="A0A0W8FNC1"/>
<dbReference type="Gene3D" id="3.40.50.280">
    <property type="entry name" value="Cobalamin-binding domain"/>
    <property type="match status" value="1"/>
</dbReference>
<dbReference type="InterPro" id="IPR058240">
    <property type="entry name" value="rSAM_sf"/>
</dbReference>
<sequence>MASTQQKKRIVLVHPRGFNWFPGKRDITDIANRMVPQGLLSIAAYLTQKKHDVFVYDCLGPGVPADLQKQAQMILSYQPHIVGFSATTSSFPDAADLAEIIKDQSPNTITVCGGVHVSALENKLLRDYPDFDFLVAGEGEITMSEIAADFDPAEIKGLIWWRKADVVVNEPRPKIQDLDFLPFPAYEKLNGFPRDYHLPLFSYINTPGTTMITSRGCMYQCSYCDRSVFKKGFRYNSADYIYEHMKHLREKFGVRHINIYDDLFTANRQRIVGLCEKLSRYPLGINFNCAVRVGYADDDLLAMLKKAGCLMVSLGIESADPEMLRRHKSDVSLDAVRDTVQRIQKAGLRAKGLFMMGLPGETEESIKLTSDFIISLGLDDMNMAKFTPFPGAPLWNTIKEEGTFHEDWRLMNCLNFVFIPKDIASKERIDQLYNKHVKRFYSDKEWRKKFRKRIWQHRKSLMYLLRHLPSFWSAKNQFEPKHN</sequence>
<dbReference type="PANTHER" id="PTHR43409:SF16">
    <property type="entry name" value="SLR0320 PROTEIN"/>
    <property type="match status" value="1"/>
</dbReference>
<dbReference type="Pfam" id="PF02310">
    <property type="entry name" value="B12-binding"/>
    <property type="match status" value="1"/>
</dbReference>
<dbReference type="InterPro" id="IPR034466">
    <property type="entry name" value="Methyltransferase_Class_B"/>
</dbReference>
<dbReference type="SFLD" id="SFLDG01123">
    <property type="entry name" value="methyltransferase_(Class_B)"/>
    <property type="match status" value="1"/>
</dbReference>
<dbReference type="CDD" id="cd02068">
    <property type="entry name" value="radical_SAM_B12_BD"/>
    <property type="match status" value="1"/>
</dbReference>
<evidence type="ECO:0000256" key="5">
    <source>
        <dbReference type="ARBA" id="ARBA00023014"/>
    </source>
</evidence>
<dbReference type="GO" id="GO:0031419">
    <property type="term" value="F:cobalamin binding"/>
    <property type="evidence" value="ECO:0007669"/>
    <property type="project" value="InterPro"/>
</dbReference>
<keyword evidence="2" id="KW-0949">S-adenosyl-L-methionine</keyword>
<evidence type="ECO:0000256" key="3">
    <source>
        <dbReference type="ARBA" id="ARBA00022723"/>
    </source>
</evidence>
<evidence type="ECO:0000256" key="1">
    <source>
        <dbReference type="ARBA" id="ARBA00001966"/>
    </source>
</evidence>
<organism evidence="8">
    <name type="scientific">hydrocarbon metagenome</name>
    <dbReference type="NCBI Taxonomy" id="938273"/>
    <lineage>
        <taxon>unclassified sequences</taxon>
        <taxon>metagenomes</taxon>
        <taxon>ecological metagenomes</taxon>
    </lineage>
</organism>
<comment type="caution">
    <text evidence="8">The sequence shown here is derived from an EMBL/GenBank/DDBJ whole genome shotgun (WGS) entry which is preliminary data.</text>
</comment>
<dbReference type="Gene3D" id="3.80.30.20">
    <property type="entry name" value="tm_1862 like domain"/>
    <property type="match status" value="1"/>
</dbReference>
<evidence type="ECO:0000313" key="8">
    <source>
        <dbReference type="EMBL" id="KUG21827.1"/>
    </source>
</evidence>
<dbReference type="InterPro" id="IPR006158">
    <property type="entry name" value="Cobalamin-bd"/>
</dbReference>
<evidence type="ECO:0000259" key="6">
    <source>
        <dbReference type="PROSITE" id="PS51332"/>
    </source>
</evidence>
<protein>
    <submittedName>
        <fullName evidence="8">Radical sam domain protein</fullName>
    </submittedName>
</protein>
<dbReference type="PROSITE" id="PS51918">
    <property type="entry name" value="RADICAL_SAM"/>
    <property type="match status" value="1"/>
</dbReference>
<dbReference type="PANTHER" id="PTHR43409">
    <property type="entry name" value="ANAEROBIC MAGNESIUM-PROTOPORPHYRIN IX MONOMETHYL ESTER CYCLASE-RELATED"/>
    <property type="match status" value="1"/>
</dbReference>
<dbReference type="GO" id="GO:0005829">
    <property type="term" value="C:cytosol"/>
    <property type="evidence" value="ECO:0007669"/>
    <property type="project" value="TreeGrafter"/>
</dbReference>
<dbReference type="PROSITE" id="PS51332">
    <property type="entry name" value="B12_BINDING"/>
    <property type="match status" value="1"/>
</dbReference>
<dbReference type="SMART" id="SM00729">
    <property type="entry name" value="Elp3"/>
    <property type="match status" value="1"/>
</dbReference>
<evidence type="ECO:0000256" key="2">
    <source>
        <dbReference type="ARBA" id="ARBA00022691"/>
    </source>
</evidence>
<reference evidence="8" key="1">
    <citation type="journal article" date="2015" name="Proc. Natl. Acad. Sci. U.S.A.">
        <title>Networks of energetic and metabolic interactions define dynamics in microbial communities.</title>
        <authorList>
            <person name="Embree M."/>
            <person name="Liu J.K."/>
            <person name="Al-Bassam M.M."/>
            <person name="Zengler K."/>
        </authorList>
    </citation>
    <scope>NUCLEOTIDE SEQUENCE</scope>
</reference>
<dbReference type="SUPFAM" id="SSF102114">
    <property type="entry name" value="Radical SAM enzymes"/>
    <property type="match status" value="1"/>
</dbReference>
<dbReference type="InterPro" id="IPR036724">
    <property type="entry name" value="Cobalamin-bd_sf"/>
</dbReference>
<dbReference type="InterPro" id="IPR051198">
    <property type="entry name" value="BchE-like"/>
</dbReference>
<keyword evidence="5" id="KW-0411">Iron-sulfur</keyword>
<evidence type="ECO:0000259" key="7">
    <source>
        <dbReference type="PROSITE" id="PS51918"/>
    </source>
</evidence>
<dbReference type="EMBL" id="LNQE01001017">
    <property type="protein sequence ID" value="KUG21827.1"/>
    <property type="molecule type" value="Genomic_DNA"/>
</dbReference>
<name>A0A0W8FNC1_9ZZZZ</name>
<keyword evidence="3" id="KW-0479">Metal-binding</keyword>
<gene>
    <name evidence="8" type="ORF">ASZ90_008399</name>
</gene>
<dbReference type="GO" id="GO:0046872">
    <property type="term" value="F:metal ion binding"/>
    <property type="evidence" value="ECO:0007669"/>
    <property type="project" value="UniProtKB-KW"/>
</dbReference>
<dbReference type="SFLD" id="SFLDG01082">
    <property type="entry name" value="B12-binding_domain_containing"/>
    <property type="match status" value="1"/>
</dbReference>
<proteinExistence type="predicted"/>
<keyword evidence="4" id="KW-0408">Iron</keyword>
<feature type="domain" description="B12-binding" evidence="6">
    <location>
        <begin position="22"/>
        <end position="157"/>
    </location>
</feature>
<dbReference type="GO" id="GO:0051539">
    <property type="term" value="F:4 iron, 4 sulfur cluster binding"/>
    <property type="evidence" value="ECO:0007669"/>
    <property type="project" value="UniProtKB-KW"/>
</dbReference>
<dbReference type="SFLD" id="SFLDS00029">
    <property type="entry name" value="Radical_SAM"/>
    <property type="match status" value="1"/>
</dbReference>
<feature type="domain" description="Radical SAM core" evidence="7">
    <location>
        <begin position="203"/>
        <end position="420"/>
    </location>
</feature>
<dbReference type="InterPro" id="IPR006638">
    <property type="entry name" value="Elp3/MiaA/NifB-like_rSAM"/>
</dbReference>
<accession>A0A0W8FNC1</accession>
<dbReference type="CDD" id="cd01335">
    <property type="entry name" value="Radical_SAM"/>
    <property type="match status" value="1"/>
</dbReference>